<keyword evidence="1" id="KW-0472">Membrane</keyword>
<proteinExistence type="predicted"/>
<organism evidence="2 3">
    <name type="scientific">Aeromicrobium alkaliterrae</name>
    <dbReference type="NCBI Taxonomy" id="302168"/>
    <lineage>
        <taxon>Bacteria</taxon>
        <taxon>Bacillati</taxon>
        <taxon>Actinomycetota</taxon>
        <taxon>Actinomycetes</taxon>
        <taxon>Propionibacteriales</taxon>
        <taxon>Nocardioidaceae</taxon>
        <taxon>Aeromicrobium</taxon>
    </lineage>
</organism>
<evidence type="ECO:0000313" key="2">
    <source>
        <dbReference type="EMBL" id="GAA1743962.1"/>
    </source>
</evidence>
<feature type="transmembrane region" description="Helical" evidence="1">
    <location>
        <begin position="31"/>
        <end position="53"/>
    </location>
</feature>
<evidence type="ECO:0008006" key="4">
    <source>
        <dbReference type="Google" id="ProtNLM"/>
    </source>
</evidence>
<name>A0ABP4W178_9ACTN</name>
<evidence type="ECO:0000256" key="1">
    <source>
        <dbReference type="SAM" id="Phobius"/>
    </source>
</evidence>
<keyword evidence="1" id="KW-1133">Transmembrane helix</keyword>
<reference evidence="3" key="1">
    <citation type="journal article" date="2019" name="Int. J. Syst. Evol. Microbiol.">
        <title>The Global Catalogue of Microorganisms (GCM) 10K type strain sequencing project: providing services to taxonomists for standard genome sequencing and annotation.</title>
        <authorList>
            <consortium name="The Broad Institute Genomics Platform"/>
            <consortium name="The Broad Institute Genome Sequencing Center for Infectious Disease"/>
            <person name="Wu L."/>
            <person name="Ma J."/>
        </authorList>
    </citation>
    <scope>NUCLEOTIDE SEQUENCE [LARGE SCALE GENOMIC DNA]</scope>
    <source>
        <strain evidence="3">JCM 13518</strain>
    </source>
</reference>
<sequence>MRTRIITAALVVVAAVYVADRLFEVEWPSGAVWPLRILLIVAAVLIAGIAYQLWSTGDPKSPRPIVAMVTSLIGGACLASAVTSAPDGTIVGTGLLGAVSLVALAFGATVLNIEARETNGR</sequence>
<protein>
    <recommendedName>
        <fullName evidence="4">Integral membrane protein</fullName>
    </recommendedName>
</protein>
<feature type="transmembrane region" description="Helical" evidence="1">
    <location>
        <begin position="90"/>
        <end position="113"/>
    </location>
</feature>
<dbReference type="EMBL" id="BAAAME010000004">
    <property type="protein sequence ID" value="GAA1743962.1"/>
    <property type="molecule type" value="Genomic_DNA"/>
</dbReference>
<keyword evidence="3" id="KW-1185">Reference proteome</keyword>
<evidence type="ECO:0000313" key="3">
    <source>
        <dbReference type="Proteomes" id="UP001501057"/>
    </source>
</evidence>
<comment type="caution">
    <text evidence="2">The sequence shown here is derived from an EMBL/GenBank/DDBJ whole genome shotgun (WGS) entry which is preliminary data.</text>
</comment>
<keyword evidence="1" id="KW-0812">Transmembrane</keyword>
<gene>
    <name evidence="2" type="ORF">GCM10009710_24960</name>
</gene>
<feature type="transmembrane region" description="Helical" evidence="1">
    <location>
        <begin position="65"/>
        <end position="84"/>
    </location>
</feature>
<dbReference type="Proteomes" id="UP001501057">
    <property type="component" value="Unassembled WGS sequence"/>
</dbReference>
<accession>A0ABP4W178</accession>